<evidence type="ECO:0000313" key="10">
    <source>
        <dbReference type="Proteomes" id="UP001597079"/>
    </source>
</evidence>
<feature type="transmembrane region" description="Helical" evidence="8">
    <location>
        <begin position="145"/>
        <end position="164"/>
    </location>
</feature>
<keyword evidence="3" id="KW-0813">Transport</keyword>
<dbReference type="Pfam" id="PF03845">
    <property type="entry name" value="Spore_permease"/>
    <property type="match status" value="1"/>
</dbReference>
<sequence>MKRQNRLSRFQYTAIVSSSYFALLFWEFPRIAVAKARFDALWSVFGVIVVGTIASLIQGLLVERFPNLSGVDIAIKLWGKWLGKLVSIGFLPVHIGLVAFGVWWNADALKDFFPQTPHTGLYVFLLIAACRGAWLGIVPLGRAASIIYPITILGTFITFITILFQTDKYQMPHTVTSWTHTWDGVYALLPIFMGLNIGIMLGPYRYSTTTSLWYHLVSPILNGIVLMVAFCAVVLNLGWLPAKLLTNPVLVTVQMMRAHGFLVERLGILIIIIATAFVLLFAANQIWFVSVLAARVCEMDPERHRVFVIPATIAVITVMYSFHSIYHKEHLYERFMVDATWIALIALPLAMLVTAWIRGIRSSPSYEDE</sequence>
<comment type="similarity">
    <text evidence="2">Belongs to the amino acid-polyamine-organocation (APC) superfamily. Spore germination protein (SGP) (TC 2.A.3.9) family.</text>
</comment>
<keyword evidence="10" id="KW-1185">Reference proteome</keyword>
<comment type="caution">
    <text evidence="9">The sequence shown here is derived from an EMBL/GenBank/DDBJ whole genome shotgun (WGS) entry which is preliminary data.</text>
</comment>
<proteinExistence type="inferred from homology"/>
<accession>A0ABW4JEW6</accession>
<feature type="transmembrane region" description="Helical" evidence="8">
    <location>
        <begin position="184"/>
        <end position="204"/>
    </location>
</feature>
<evidence type="ECO:0000256" key="7">
    <source>
        <dbReference type="ARBA" id="ARBA00023136"/>
    </source>
</evidence>
<dbReference type="RefSeq" id="WP_377941192.1">
    <property type="nucleotide sequence ID" value="NZ_JBHUCX010000013.1"/>
</dbReference>
<evidence type="ECO:0000256" key="5">
    <source>
        <dbReference type="ARBA" id="ARBA00022692"/>
    </source>
</evidence>
<feature type="transmembrane region" description="Helical" evidence="8">
    <location>
        <begin position="216"/>
        <end position="240"/>
    </location>
</feature>
<feature type="transmembrane region" description="Helical" evidence="8">
    <location>
        <begin position="266"/>
        <end position="294"/>
    </location>
</feature>
<keyword evidence="7 8" id="KW-0472">Membrane</keyword>
<feature type="transmembrane region" description="Helical" evidence="8">
    <location>
        <begin position="306"/>
        <end position="327"/>
    </location>
</feature>
<protein>
    <submittedName>
        <fullName evidence="9">GerAB/ArcD/ProY family transporter</fullName>
    </submittedName>
</protein>
<evidence type="ECO:0000256" key="8">
    <source>
        <dbReference type="SAM" id="Phobius"/>
    </source>
</evidence>
<gene>
    <name evidence="9" type="ORF">ACFSB2_03150</name>
</gene>
<dbReference type="Proteomes" id="UP001597079">
    <property type="component" value="Unassembled WGS sequence"/>
</dbReference>
<organism evidence="9 10">
    <name type="scientific">Alicyclobacillus fodiniaquatilis</name>
    <dbReference type="NCBI Taxonomy" id="1661150"/>
    <lineage>
        <taxon>Bacteria</taxon>
        <taxon>Bacillati</taxon>
        <taxon>Bacillota</taxon>
        <taxon>Bacilli</taxon>
        <taxon>Bacillales</taxon>
        <taxon>Alicyclobacillaceae</taxon>
        <taxon>Alicyclobacillus</taxon>
    </lineage>
</organism>
<reference evidence="10" key="1">
    <citation type="journal article" date="2019" name="Int. J. Syst. Evol. Microbiol.">
        <title>The Global Catalogue of Microorganisms (GCM) 10K type strain sequencing project: providing services to taxonomists for standard genome sequencing and annotation.</title>
        <authorList>
            <consortium name="The Broad Institute Genomics Platform"/>
            <consortium name="The Broad Institute Genome Sequencing Center for Infectious Disease"/>
            <person name="Wu L."/>
            <person name="Ma J."/>
        </authorList>
    </citation>
    <scope>NUCLEOTIDE SEQUENCE [LARGE SCALE GENOMIC DNA]</scope>
    <source>
        <strain evidence="10">CGMCC 1.12286</strain>
    </source>
</reference>
<dbReference type="PANTHER" id="PTHR34975">
    <property type="entry name" value="SPORE GERMINATION PROTEIN A2"/>
    <property type="match status" value="1"/>
</dbReference>
<name>A0ABW4JEW6_9BACL</name>
<keyword evidence="4" id="KW-0309">Germination</keyword>
<dbReference type="InterPro" id="IPR004761">
    <property type="entry name" value="Spore_GerAB"/>
</dbReference>
<evidence type="ECO:0000313" key="9">
    <source>
        <dbReference type="EMBL" id="MFD1673705.1"/>
    </source>
</evidence>
<keyword evidence="5 8" id="KW-0812">Transmembrane</keyword>
<evidence type="ECO:0000256" key="4">
    <source>
        <dbReference type="ARBA" id="ARBA00022544"/>
    </source>
</evidence>
<keyword evidence="6 8" id="KW-1133">Transmembrane helix</keyword>
<dbReference type="PANTHER" id="PTHR34975:SF2">
    <property type="entry name" value="SPORE GERMINATION PROTEIN A2"/>
    <property type="match status" value="1"/>
</dbReference>
<dbReference type="EMBL" id="JBHUCX010000013">
    <property type="protein sequence ID" value="MFD1673705.1"/>
    <property type="molecule type" value="Genomic_DNA"/>
</dbReference>
<comment type="subcellular location">
    <subcellularLocation>
        <location evidence="1">Membrane</location>
        <topology evidence="1">Multi-pass membrane protein</topology>
    </subcellularLocation>
</comment>
<feature type="transmembrane region" description="Helical" evidence="8">
    <location>
        <begin position="119"/>
        <end position="138"/>
    </location>
</feature>
<evidence type="ECO:0000256" key="6">
    <source>
        <dbReference type="ARBA" id="ARBA00022989"/>
    </source>
</evidence>
<feature type="transmembrane region" description="Helical" evidence="8">
    <location>
        <begin position="81"/>
        <end position="104"/>
    </location>
</feature>
<feature type="transmembrane region" description="Helical" evidence="8">
    <location>
        <begin position="339"/>
        <end position="357"/>
    </location>
</feature>
<evidence type="ECO:0000256" key="1">
    <source>
        <dbReference type="ARBA" id="ARBA00004141"/>
    </source>
</evidence>
<evidence type="ECO:0000256" key="2">
    <source>
        <dbReference type="ARBA" id="ARBA00007998"/>
    </source>
</evidence>
<evidence type="ECO:0000256" key="3">
    <source>
        <dbReference type="ARBA" id="ARBA00022448"/>
    </source>
</evidence>
<feature type="transmembrane region" description="Helical" evidence="8">
    <location>
        <begin position="12"/>
        <end position="28"/>
    </location>
</feature>
<feature type="transmembrane region" description="Helical" evidence="8">
    <location>
        <begin position="40"/>
        <end position="61"/>
    </location>
</feature>